<dbReference type="Gene3D" id="3.30.470.20">
    <property type="entry name" value="ATP-grasp fold, B domain"/>
    <property type="match status" value="1"/>
</dbReference>
<dbReference type="InterPro" id="IPR005479">
    <property type="entry name" value="CPAse_ATP-bd"/>
</dbReference>
<dbReference type="Proteomes" id="UP001194696">
    <property type="component" value="Unassembled WGS sequence"/>
</dbReference>
<gene>
    <name evidence="5" type="primary">URA1_2</name>
    <name evidence="5" type="ORF">BGZ96_006802</name>
</gene>
<accession>A0ABQ7JGI7</accession>
<name>A0ABQ7JGI7_9FUNG</name>
<keyword evidence="3" id="KW-0067">ATP-binding</keyword>
<dbReference type="PANTHER" id="PTHR11405:SF5">
    <property type="entry name" value="CAD PROTEIN"/>
    <property type="match status" value="1"/>
</dbReference>
<dbReference type="InterPro" id="IPR005483">
    <property type="entry name" value="CPSase_dom"/>
</dbReference>
<dbReference type="PRINTS" id="PR00098">
    <property type="entry name" value="CPSASE"/>
</dbReference>
<feature type="non-terminal residue" evidence="5">
    <location>
        <position position="159"/>
    </location>
</feature>
<dbReference type="PANTHER" id="PTHR11405">
    <property type="entry name" value="CARBAMOYLTRANSFERASE FAMILY MEMBER"/>
    <property type="match status" value="1"/>
</dbReference>
<feature type="non-terminal residue" evidence="5">
    <location>
        <position position="1"/>
    </location>
</feature>
<feature type="domain" description="Carbamoyl phosphate synthase ATP-binding" evidence="4">
    <location>
        <begin position="3"/>
        <end position="10"/>
    </location>
</feature>
<keyword evidence="2" id="KW-0547">Nucleotide-binding</keyword>
<evidence type="ECO:0000313" key="6">
    <source>
        <dbReference type="Proteomes" id="UP001194696"/>
    </source>
</evidence>
<evidence type="ECO:0000313" key="5">
    <source>
        <dbReference type="EMBL" id="KAG0268067.1"/>
    </source>
</evidence>
<sequence length="159" mass="17637">YCIIEVNARLSRSSALASKATGYPLAFVAAKLGLNIPLNEISNSVTKVTCACFEPSLDYVVVKMPRWDLAKFDRVSKELSSSMKSVGEVMSIGRTFEETIQKAIRAIDPSLVGFAPKETYAVIEEELTHPSDQRVFAIANAMQQGYTVDRIWELTKIDK</sequence>
<evidence type="ECO:0000259" key="4">
    <source>
        <dbReference type="PROSITE" id="PS00867"/>
    </source>
</evidence>
<dbReference type="EMBL" id="JAAAIM010003325">
    <property type="protein sequence ID" value="KAG0268067.1"/>
    <property type="molecule type" value="Genomic_DNA"/>
</dbReference>
<evidence type="ECO:0000256" key="3">
    <source>
        <dbReference type="ARBA" id="ARBA00022840"/>
    </source>
</evidence>
<comment type="caution">
    <text evidence="5">The sequence shown here is derived from an EMBL/GenBank/DDBJ whole genome shotgun (WGS) entry which is preliminary data.</text>
</comment>
<protein>
    <submittedName>
        <fullName evidence="5">Dihydroorotate dehydrogenase</fullName>
    </submittedName>
</protein>
<keyword evidence="1" id="KW-0436">Ligase</keyword>
<keyword evidence="6" id="KW-1185">Reference proteome</keyword>
<dbReference type="PROSITE" id="PS00867">
    <property type="entry name" value="CPSASE_2"/>
    <property type="match status" value="1"/>
</dbReference>
<dbReference type="Gene3D" id="1.10.1030.10">
    <property type="entry name" value="Carbamoyl-phosphate synthetase, large subunit oligomerisation domain"/>
    <property type="match status" value="1"/>
</dbReference>
<evidence type="ECO:0000256" key="1">
    <source>
        <dbReference type="ARBA" id="ARBA00022598"/>
    </source>
</evidence>
<dbReference type="InterPro" id="IPR036897">
    <property type="entry name" value="CarbamoylP_synth_lsu_oligo_sf"/>
</dbReference>
<reference evidence="5 6" key="1">
    <citation type="journal article" date="2020" name="Fungal Divers.">
        <title>Resolving the Mortierellaceae phylogeny through synthesis of multi-gene phylogenetics and phylogenomics.</title>
        <authorList>
            <person name="Vandepol N."/>
            <person name="Liber J."/>
            <person name="Desiro A."/>
            <person name="Na H."/>
            <person name="Kennedy M."/>
            <person name="Barry K."/>
            <person name="Grigoriev I.V."/>
            <person name="Miller A.N."/>
            <person name="O'Donnell K."/>
            <person name="Stajich J.E."/>
            <person name="Bonito G."/>
        </authorList>
    </citation>
    <scope>NUCLEOTIDE SEQUENCE [LARGE SCALE GENOMIC DNA]</scope>
    <source>
        <strain evidence="5 6">AD045</strain>
    </source>
</reference>
<dbReference type="Pfam" id="PF02787">
    <property type="entry name" value="CPSase_L_D3"/>
    <property type="match status" value="1"/>
</dbReference>
<evidence type="ECO:0000256" key="2">
    <source>
        <dbReference type="ARBA" id="ARBA00022741"/>
    </source>
</evidence>
<dbReference type="InterPro" id="IPR005480">
    <property type="entry name" value="CPSase_lsu_oligo"/>
</dbReference>
<dbReference type="SUPFAM" id="SSF56059">
    <property type="entry name" value="Glutathione synthetase ATP-binding domain-like"/>
    <property type="match status" value="1"/>
</dbReference>
<proteinExistence type="predicted"/>
<dbReference type="SUPFAM" id="SSF48108">
    <property type="entry name" value="Carbamoyl phosphate synthetase, large subunit connection domain"/>
    <property type="match status" value="1"/>
</dbReference>
<dbReference type="Pfam" id="PF02786">
    <property type="entry name" value="CPSase_L_D2"/>
    <property type="match status" value="1"/>
</dbReference>
<organism evidence="5 6">
    <name type="scientific">Linnemannia gamsii</name>
    <dbReference type="NCBI Taxonomy" id="64522"/>
    <lineage>
        <taxon>Eukaryota</taxon>
        <taxon>Fungi</taxon>
        <taxon>Fungi incertae sedis</taxon>
        <taxon>Mucoromycota</taxon>
        <taxon>Mortierellomycotina</taxon>
        <taxon>Mortierellomycetes</taxon>
        <taxon>Mortierellales</taxon>
        <taxon>Mortierellaceae</taxon>
        <taxon>Linnemannia</taxon>
    </lineage>
</organism>